<proteinExistence type="predicted"/>
<reference evidence="1" key="1">
    <citation type="submission" date="2023-11" db="EMBL/GenBank/DDBJ databases">
        <authorList>
            <person name="Poullet M."/>
        </authorList>
    </citation>
    <scope>NUCLEOTIDE SEQUENCE</scope>
    <source>
        <strain evidence="1">E1834</strain>
    </source>
</reference>
<dbReference type="EMBL" id="CAVMJV010000003">
    <property type="protein sequence ID" value="CAK5020421.1"/>
    <property type="molecule type" value="Genomic_DNA"/>
</dbReference>
<organism evidence="1 2">
    <name type="scientific">Meloidogyne enterolobii</name>
    <name type="common">Root-knot nematode worm</name>
    <name type="synonym">Meloidogyne mayaguensis</name>
    <dbReference type="NCBI Taxonomy" id="390850"/>
    <lineage>
        <taxon>Eukaryota</taxon>
        <taxon>Metazoa</taxon>
        <taxon>Ecdysozoa</taxon>
        <taxon>Nematoda</taxon>
        <taxon>Chromadorea</taxon>
        <taxon>Rhabditida</taxon>
        <taxon>Tylenchina</taxon>
        <taxon>Tylenchomorpha</taxon>
        <taxon>Tylenchoidea</taxon>
        <taxon>Meloidogynidae</taxon>
        <taxon>Meloidogyninae</taxon>
        <taxon>Meloidogyne</taxon>
    </lineage>
</organism>
<keyword evidence="2" id="KW-1185">Reference proteome</keyword>
<accession>A0ACB0XWR8</accession>
<evidence type="ECO:0000313" key="2">
    <source>
        <dbReference type="Proteomes" id="UP001497535"/>
    </source>
</evidence>
<evidence type="ECO:0000313" key="1">
    <source>
        <dbReference type="EMBL" id="CAK5020421.1"/>
    </source>
</evidence>
<name>A0ACB0XWR8_MELEN</name>
<comment type="caution">
    <text evidence="1">The sequence shown here is derived from an EMBL/GenBank/DDBJ whole genome shotgun (WGS) entry which is preliminary data.</text>
</comment>
<gene>
    <name evidence="1" type="ORF">MENTE1834_LOCUS4434</name>
</gene>
<protein>
    <submittedName>
        <fullName evidence="1">Uncharacterized protein</fullName>
    </submittedName>
</protein>
<dbReference type="Proteomes" id="UP001497535">
    <property type="component" value="Unassembled WGS sequence"/>
</dbReference>
<sequence length="111" mass="12625">MQVRSVDAQDPTFGRLVAPIIFSTTGLFMPSTSLPFTFSFNVIYSHYPLNYRFPSNLRFPLIFPIIMRCASELKVPLSNFIYPSFLSTLPWGTGFARLPPCTSTRCTLDIY</sequence>